<evidence type="ECO:0000313" key="1">
    <source>
        <dbReference type="EMBL" id="QBY50202.1"/>
    </source>
</evidence>
<accession>A0A4V1BY11</accession>
<dbReference type="OrthoDB" id="9135425at2"/>
<dbReference type="AlphaFoldDB" id="A0A4V1BY11"/>
<sequence length="231" mass="26054">MTHTAKTNTKKGSVHTIALARKVRLLLWGGAYATSDNHTFERAKREVTKDYKQSDNNTLEIIDVRIDSAQEFIATINKQKVNSIRSLDVFTHGGPDHLYMVSVREENNGGFNNFRWYRYAVHNASLSRPDLSKIQFSNFTNEAKIEFQGCQTAANPTDEDNIAADFSRRLKEAGKIKSSVIGHTTNAVPGIDADDKPRQDYRHGSRAIFKGGRLIKLTKQKGAIDEKWLTQ</sequence>
<reference evidence="1 2" key="1">
    <citation type="submission" date="2019-03" db="EMBL/GenBank/DDBJ databases">
        <title>Efficiently degradation of phenoxyalkanoic acid herbicides by Cupriavidus oxalaticus strain X32.</title>
        <authorList>
            <person name="Sheng X."/>
        </authorList>
    </citation>
    <scope>NUCLEOTIDE SEQUENCE [LARGE SCALE GENOMIC DNA]</scope>
    <source>
        <strain evidence="1 2">X32</strain>
    </source>
</reference>
<gene>
    <name evidence="1" type="ORF">E0W60_03010</name>
</gene>
<organism evidence="1 2">
    <name type="scientific">Cupriavidus oxalaticus</name>
    <dbReference type="NCBI Taxonomy" id="96344"/>
    <lineage>
        <taxon>Bacteria</taxon>
        <taxon>Pseudomonadati</taxon>
        <taxon>Pseudomonadota</taxon>
        <taxon>Betaproteobacteria</taxon>
        <taxon>Burkholderiales</taxon>
        <taxon>Burkholderiaceae</taxon>
        <taxon>Cupriavidus</taxon>
    </lineage>
</organism>
<evidence type="ECO:0000313" key="2">
    <source>
        <dbReference type="Proteomes" id="UP000295294"/>
    </source>
</evidence>
<dbReference type="RefSeq" id="WP_135702970.1">
    <property type="nucleotide sequence ID" value="NZ_CP038634.1"/>
</dbReference>
<name>A0A4V1BY11_9BURK</name>
<dbReference type="Proteomes" id="UP000295294">
    <property type="component" value="Chromosome 1"/>
</dbReference>
<protein>
    <submittedName>
        <fullName evidence="1">Uncharacterized protein</fullName>
    </submittedName>
</protein>
<dbReference type="KEGG" id="cox:E0W60_03010"/>
<dbReference type="EMBL" id="CP038634">
    <property type="protein sequence ID" value="QBY50202.1"/>
    <property type="molecule type" value="Genomic_DNA"/>
</dbReference>
<proteinExistence type="predicted"/>